<dbReference type="PANTHER" id="PTHR44591">
    <property type="entry name" value="STRESS RESPONSE REGULATOR PROTEIN 1"/>
    <property type="match status" value="1"/>
</dbReference>
<dbReference type="RefSeq" id="WP_093309382.1">
    <property type="nucleotide sequence ID" value="NZ_FNYH01000006.1"/>
</dbReference>
<organism evidence="4 5">
    <name type="scientific">Allopseudospirillum japonicum</name>
    <dbReference type="NCBI Taxonomy" id="64971"/>
    <lineage>
        <taxon>Bacteria</taxon>
        <taxon>Pseudomonadati</taxon>
        <taxon>Pseudomonadota</taxon>
        <taxon>Gammaproteobacteria</taxon>
        <taxon>Oceanospirillales</taxon>
        <taxon>Oceanospirillaceae</taxon>
        <taxon>Allopseudospirillum</taxon>
    </lineage>
</organism>
<dbReference type="STRING" id="64971.SAMN05421831_10643"/>
<dbReference type="Gene3D" id="3.40.50.2300">
    <property type="match status" value="1"/>
</dbReference>
<dbReference type="SUPFAM" id="SSF52172">
    <property type="entry name" value="CheY-like"/>
    <property type="match status" value="1"/>
</dbReference>
<dbReference type="PROSITE" id="PS50110">
    <property type="entry name" value="RESPONSE_REGULATORY"/>
    <property type="match status" value="1"/>
</dbReference>
<dbReference type="InterPro" id="IPR001789">
    <property type="entry name" value="Sig_transdc_resp-reg_receiver"/>
</dbReference>
<evidence type="ECO:0000256" key="2">
    <source>
        <dbReference type="PROSITE-ProRule" id="PRU00169"/>
    </source>
</evidence>
<dbReference type="PANTHER" id="PTHR44591:SF25">
    <property type="entry name" value="CHEMOTAXIS TWO-COMPONENT RESPONSE REGULATOR"/>
    <property type="match status" value="1"/>
</dbReference>
<keyword evidence="5" id="KW-1185">Reference proteome</keyword>
<dbReference type="InterPro" id="IPR011006">
    <property type="entry name" value="CheY-like_superfamily"/>
</dbReference>
<proteinExistence type="predicted"/>
<feature type="domain" description="Response regulatory" evidence="3">
    <location>
        <begin position="3"/>
        <end position="120"/>
    </location>
</feature>
<dbReference type="OrthoDB" id="9800897at2"/>
<accession>A0A1H6S7N1</accession>
<sequence>MKKIFIVDDSATILLSLTNILKQAGFHVESAKNGQEALQKLSTGGKPDLIITDINMPIMNGIELIKSAKALPGFRFVPILVLTTESQQARRQEAKSAGAAGWLVKPVSGSDLLKVIKEVVPGA</sequence>
<dbReference type="Proteomes" id="UP000242999">
    <property type="component" value="Unassembled WGS sequence"/>
</dbReference>
<evidence type="ECO:0000259" key="3">
    <source>
        <dbReference type="PROSITE" id="PS50110"/>
    </source>
</evidence>
<dbReference type="Pfam" id="PF00072">
    <property type="entry name" value="Response_reg"/>
    <property type="match status" value="1"/>
</dbReference>
<evidence type="ECO:0000313" key="5">
    <source>
        <dbReference type="Proteomes" id="UP000242999"/>
    </source>
</evidence>
<evidence type="ECO:0000256" key="1">
    <source>
        <dbReference type="ARBA" id="ARBA00022553"/>
    </source>
</evidence>
<dbReference type="AlphaFoldDB" id="A0A1H6S7N1"/>
<dbReference type="EMBL" id="FNYH01000006">
    <property type="protein sequence ID" value="SEI63899.1"/>
    <property type="molecule type" value="Genomic_DNA"/>
</dbReference>
<evidence type="ECO:0000313" key="4">
    <source>
        <dbReference type="EMBL" id="SEI63899.1"/>
    </source>
</evidence>
<dbReference type="InterPro" id="IPR050595">
    <property type="entry name" value="Bact_response_regulator"/>
</dbReference>
<dbReference type="SMART" id="SM00448">
    <property type="entry name" value="REC"/>
    <property type="match status" value="1"/>
</dbReference>
<dbReference type="GO" id="GO:0000160">
    <property type="term" value="P:phosphorelay signal transduction system"/>
    <property type="evidence" value="ECO:0007669"/>
    <property type="project" value="InterPro"/>
</dbReference>
<name>A0A1H6S7N1_9GAMM</name>
<feature type="modified residue" description="4-aspartylphosphate" evidence="2">
    <location>
        <position position="53"/>
    </location>
</feature>
<keyword evidence="1 2" id="KW-0597">Phosphoprotein</keyword>
<protein>
    <submittedName>
        <fullName evidence="4">Two-component system, chemotaxis family, response regulator CheY</fullName>
    </submittedName>
</protein>
<gene>
    <name evidence="4" type="ORF">SAMN05421831_10643</name>
</gene>
<reference evidence="5" key="1">
    <citation type="submission" date="2016-10" db="EMBL/GenBank/DDBJ databases">
        <authorList>
            <person name="Varghese N."/>
            <person name="Submissions S."/>
        </authorList>
    </citation>
    <scope>NUCLEOTIDE SEQUENCE [LARGE SCALE GENOMIC DNA]</scope>
    <source>
        <strain evidence="5">DSM 7165</strain>
    </source>
</reference>